<keyword evidence="6" id="KW-0814">Transposable element</keyword>
<organism evidence="8 9">
    <name type="scientific">Chroococcidiopsis cubana SAG 39.79</name>
    <dbReference type="NCBI Taxonomy" id="388085"/>
    <lineage>
        <taxon>Bacteria</taxon>
        <taxon>Bacillati</taxon>
        <taxon>Cyanobacteriota</taxon>
        <taxon>Cyanophyceae</taxon>
        <taxon>Chroococcidiopsidales</taxon>
        <taxon>Chroococcidiopsidaceae</taxon>
        <taxon>Chroococcidiopsis</taxon>
    </lineage>
</organism>
<evidence type="ECO:0000313" key="9">
    <source>
        <dbReference type="Proteomes" id="UP000282574"/>
    </source>
</evidence>
<gene>
    <name evidence="8" type="ORF">DSM107010_34800</name>
</gene>
<dbReference type="AlphaFoldDB" id="A0AB37UIL0"/>
<evidence type="ECO:0000256" key="6">
    <source>
        <dbReference type="RuleBase" id="RU365089"/>
    </source>
</evidence>
<dbReference type="PANTHER" id="PTHR33217">
    <property type="entry name" value="TRANSPOSASE FOR INSERTION SEQUENCE ELEMENT IS1081"/>
    <property type="match status" value="1"/>
</dbReference>
<evidence type="ECO:0000256" key="2">
    <source>
        <dbReference type="ARBA" id="ARBA00010961"/>
    </source>
</evidence>
<sequence>MDTHLEEQRTQVQQEPLPVRNRRNGHSKKTIKGEFGEAEIIIPRDRTSEFEPILVKKGQTRFDGFDDKILALYARGMTARDIQAQLQELYGVEVSAGLISNITDAVEEERKLWQNRPLDALYPIVYFDAIVVKVRVCGTSHQQSHSPCFGREFVWD</sequence>
<dbReference type="Pfam" id="PF00872">
    <property type="entry name" value="Transposase_mut"/>
    <property type="match status" value="1"/>
</dbReference>
<dbReference type="Proteomes" id="UP000282574">
    <property type="component" value="Unassembled WGS sequence"/>
</dbReference>
<name>A0AB37UIL0_9CYAN</name>
<comment type="similarity">
    <text evidence="2 6">Belongs to the transposase mutator family.</text>
</comment>
<dbReference type="PANTHER" id="PTHR33217:SF5">
    <property type="entry name" value="MUTATOR FAMILY TRANSPOSASE"/>
    <property type="match status" value="1"/>
</dbReference>
<accession>A0AB37UIL0</accession>
<dbReference type="GO" id="GO:0004803">
    <property type="term" value="F:transposase activity"/>
    <property type="evidence" value="ECO:0007669"/>
    <property type="project" value="UniProtKB-UniRule"/>
</dbReference>
<dbReference type="EMBL" id="RSCK01000029">
    <property type="protein sequence ID" value="RUT11211.1"/>
    <property type="molecule type" value="Genomic_DNA"/>
</dbReference>
<evidence type="ECO:0000256" key="3">
    <source>
        <dbReference type="ARBA" id="ARBA00022578"/>
    </source>
</evidence>
<feature type="region of interest" description="Disordered" evidence="7">
    <location>
        <begin position="1"/>
        <end position="27"/>
    </location>
</feature>
<reference evidence="8 9" key="1">
    <citation type="journal article" date="2019" name="Genome Biol. Evol.">
        <title>Day and night: Metabolic profiles and evolutionary relationships of six axenic non-marine cyanobacteria.</title>
        <authorList>
            <person name="Will S.E."/>
            <person name="Henke P."/>
            <person name="Boedeker C."/>
            <person name="Huang S."/>
            <person name="Brinkmann H."/>
            <person name="Rohde M."/>
            <person name="Jarek M."/>
            <person name="Friedl T."/>
            <person name="Seufert S."/>
            <person name="Schumacher M."/>
            <person name="Overmann J."/>
            <person name="Neumann-Schaal M."/>
            <person name="Petersen J."/>
        </authorList>
    </citation>
    <scope>NUCLEOTIDE SEQUENCE [LARGE SCALE GENOMIC DNA]</scope>
    <source>
        <strain evidence="8 9">SAG 39.79</strain>
    </source>
</reference>
<evidence type="ECO:0000256" key="5">
    <source>
        <dbReference type="ARBA" id="ARBA00023172"/>
    </source>
</evidence>
<evidence type="ECO:0000256" key="7">
    <source>
        <dbReference type="SAM" id="MobiDB-lite"/>
    </source>
</evidence>
<dbReference type="GO" id="GO:0003677">
    <property type="term" value="F:DNA binding"/>
    <property type="evidence" value="ECO:0007669"/>
    <property type="project" value="UniProtKB-UniRule"/>
</dbReference>
<evidence type="ECO:0000256" key="4">
    <source>
        <dbReference type="ARBA" id="ARBA00023125"/>
    </source>
</evidence>
<comment type="function">
    <text evidence="1 6">Required for the transposition of the insertion element.</text>
</comment>
<dbReference type="GO" id="GO:0006313">
    <property type="term" value="P:DNA transposition"/>
    <property type="evidence" value="ECO:0007669"/>
    <property type="project" value="UniProtKB-UniRule"/>
</dbReference>
<keyword evidence="5 6" id="KW-0233">DNA recombination</keyword>
<dbReference type="InterPro" id="IPR001207">
    <property type="entry name" value="Transposase_mutator"/>
</dbReference>
<evidence type="ECO:0000256" key="1">
    <source>
        <dbReference type="ARBA" id="ARBA00002190"/>
    </source>
</evidence>
<evidence type="ECO:0000313" key="8">
    <source>
        <dbReference type="EMBL" id="RUT11211.1"/>
    </source>
</evidence>
<proteinExistence type="inferred from homology"/>
<protein>
    <recommendedName>
        <fullName evidence="6">Mutator family transposase</fullName>
    </recommendedName>
</protein>
<keyword evidence="9" id="KW-1185">Reference proteome</keyword>
<keyword evidence="3 6" id="KW-0815">Transposition</keyword>
<comment type="caution">
    <text evidence="8">The sequence shown here is derived from an EMBL/GenBank/DDBJ whole genome shotgun (WGS) entry which is preliminary data.</text>
</comment>
<keyword evidence="4 6" id="KW-0238">DNA-binding</keyword>